<evidence type="ECO:0000313" key="7">
    <source>
        <dbReference type="Proteomes" id="UP001190466"/>
    </source>
</evidence>
<dbReference type="PRINTS" id="PR00455">
    <property type="entry name" value="HTHTETR"/>
</dbReference>
<evidence type="ECO:0000256" key="2">
    <source>
        <dbReference type="ARBA" id="ARBA00023125"/>
    </source>
</evidence>
<keyword evidence="7" id="KW-1185">Reference proteome</keyword>
<keyword evidence="1" id="KW-0805">Transcription regulation</keyword>
<dbReference type="PANTHER" id="PTHR30055:SF238">
    <property type="entry name" value="MYCOFACTOCIN BIOSYNTHESIS TRANSCRIPTIONAL REGULATOR MFTR-RELATED"/>
    <property type="match status" value="1"/>
</dbReference>
<evidence type="ECO:0000256" key="1">
    <source>
        <dbReference type="ARBA" id="ARBA00023015"/>
    </source>
</evidence>
<evidence type="ECO:0000256" key="3">
    <source>
        <dbReference type="ARBA" id="ARBA00023163"/>
    </source>
</evidence>
<proteinExistence type="predicted"/>
<name>A0ABM9M8N7_9MYCO</name>
<accession>A0ABM9M8N7</accession>
<evidence type="ECO:0000259" key="5">
    <source>
        <dbReference type="PROSITE" id="PS50977"/>
    </source>
</evidence>
<dbReference type="Gene3D" id="1.10.357.10">
    <property type="entry name" value="Tetracycline Repressor, domain 2"/>
    <property type="match status" value="1"/>
</dbReference>
<feature type="domain" description="HTH tetR-type" evidence="5">
    <location>
        <begin position="17"/>
        <end position="77"/>
    </location>
</feature>
<protein>
    <submittedName>
        <fullName evidence="6">Helix-turn-helix domain-containing protein</fullName>
    </submittedName>
</protein>
<keyword evidence="2 4" id="KW-0238">DNA-binding</keyword>
<sequence length="195" mass="21363">MAGKEAPMATRRAQTSRESRQLLIRAATELFAERGFRQTTFADIANRSGISRGSIPWHFGNKDGLLQAVIEELTVNMADLDSAAHDLADGLDRVRDQVRQPTMRLLITLVAEAVEPGSPVHAFYAQLHDTIRKWVAGWVAESDIPTGTSRADFVAVVVGAIIGLHQQWRVAPESVDLDRCFVALKAMSISGRDAT</sequence>
<dbReference type="InterPro" id="IPR036271">
    <property type="entry name" value="Tet_transcr_reg_TetR-rel_C_sf"/>
</dbReference>
<reference evidence="6 7" key="1">
    <citation type="submission" date="2023-08" db="EMBL/GenBank/DDBJ databases">
        <authorList>
            <person name="Folkvardsen B D."/>
            <person name="Norman A."/>
        </authorList>
    </citation>
    <scope>NUCLEOTIDE SEQUENCE [LARGE SCALE GENOMIC DNA]</scope>
    <source>
        <strain evidence="6 7">Mu0050</strain>
    </source>
</reference>
<dbReference type="SUPFAM" id="SSF48498">
    <property type="entry name" value="Tetracyclin repressor-like, C-terminal domain"/>
    <property type="match status" value="1"/>
</dbReference>
<dbReference type="InterPro" id="IPR001647">
    <property type="entry name" value="HTH_TetR"/>
</dbReference>
<dbReference type="InterPro" id="IPR009057">
    <property type="entry name" value="Homeodomain-like_sf"/>
</dbReference>
<dbReference type="SUPFAM" id="SSF46689">
    <property type="entry name" value="Homeodomain-like"/>
    <property type="match status" value="1"/>
</dbReference>
<dbReference type="Pfam" id="PF00440">
    <property type="entry name" value="TetR_N"/>
    <property type="match status" value="1"/>
</dbReference>
<dbReference type="PANTHER" id="PTHR30055">
    <property type="entry name" value="HTH-TYPE TRANSCRIPTIONAL REGULATOR RUTR"/>
    <property type="match status" value="1"/>
</dbReference>
<gene>
    <name evidence="6" type="ORF">MU0050_000335</name>
</gene>
<dbReference type="PROSITE" id="PS50977">
    <property type="entry name" value="HTH_TETR_2"/>
    <property type="match status" value="1"/>
</dbReference>
<evidence type="ECO:0000256" key="4">
    <source>
        <dbReference type="PROSITE-ProRule" id="PRU00335"/>
    </source>
</evidence>
<dbReference type="EMBL" id="OY726395">
    <property type="protein sequence ID" value="CAJ1579093.1"/>
    <property type="molecule type" value="Genomic_DNA"/>
</dbReference>
<keyword evidence="3" id="KW-0804">Transcription</keyword>
<dbReference type="RefSeq" id="WP_316513836.1">
    <property type="nucleotide sequence ID" value="NZ_OY726395.1"/>
</dbReference>
<feature type="DNA-binding region" description="H-T-H motif" evidence="4">
    <location>
        <begin position="40"/>
        <end position="59"/>
    </location>
</feature>
<evidence type="ECO:0000313" key="6">
    <source>
        <dbReference type="EMBL" id="CAJ1579093.1"/>
    </source>
</evidence>
<dbReference type="Proteomes" id="UP001190466">
    <property type="component" value="Chromosome"/>
</dbReference>
<organism evidence="6 7">
    <name type="scientific">[Mycobacterium] wendilense</name>
    <dbReference type="NCBI Taxonomy" id="3064284"/>
    <lineage>
        <taxon>Bacteria</taxon>
        <taxon>Bacillati</taxon>
        <taxon>Actinomycetota</taxon>
        <taxon>Actinomycetes</taxon>
        <taxon>Mycobacteriales</taxon>
        <taxon>Mycobacteriaceae</taxon>
        <taxon>Mycolicibacter</taxon>
    </lineage>
</organism>
<dbReference type="InterPro" id="IPR050109">
    <property type="entry name" value="HTH-type_TetR-like_transc_reg"/>
</dbReference>